<dbReference type="STRING" id="754436.JCM19237_2966"/>
<reference evidence="1 2" key="1">
    <citation type="journal article" date="2014" name="Genome Announc.">
        <title>Draft Genome Sequences of Two Vibrionaceae Species, Vibrio ponticus C121 and Photobacterium aphoticum C119, Isolated as Coral Reef Microbiota.</title>
        <authorList>
            <person name="Al-saari N."/>
            <person name="Meirelles P.M."/>
            <person name="Mino S."/>
            <person name="Suda W."/>
            <person name="Oshima K."/>
            <person name="Hattori M."/>
            <person name="Ohkuma M."/>
            <person name="Thompson F.L."/>
            <person name="Gomez-Gil B."/>
            <person name="Sawabe T."/>
            <person name="Sawabe T."/>
        </authorList>
    </citation>
    <scope>NUCLEOTIDE SEQUENCE [LARGE SCALE GENOMIC DNA]</scope>
    <source>
        <strain evidence="1 2">JCM 19237</strain>
    </source>
</reference>
<dbReference type="InterPro" id="IPR029052">
    <property type="entry name" value="Metallo-depent_PP-like"/>
</dbReference>
<dbReference type="Proteomes" id="UP000029227">
    <property type="component" value="Unassembled WGS sequence"/>
</dbReference>
<name>A0A090QVQ3_9GAMM</name>
<keyword evidence="1" id="KW-0378">Hydrolase</keyword>
<dbReference type="PANTHER" id="PTHR40942:SF4">
    <property type="entry name" value="CYTOCHROME C5"/>
    <property type="match status" value="1"/>
</dbReference>
<gene>
    <name evidence="1" type="ORF">JCM19237_2966</name>
</gene>
<protein>
    <submittedName>
        <fullName evidence="1">Bis(5'-nucleosyl)-tetraphosphatase</fullName>
        <ecNumber evidence="1">3.6.1.41</ecNumber>
    </submittedName>
</protein>
<organism evidence="1 2">
    <name type="scientific">Photobacterium aphoticum</name>
    <dbReference type="NCBI Taxonomy" id="754436"/>
    <lineage>
        <taxon>Bacteria</taxon>
        <taxon>Pseudomonadati</taxon>
        <taxon>Pseudomonadota</taxon>
        <taxon>Gammaproteobacteria</taxon>
        <taxon>Vibrionales</taxon>
        <taxon>Vibrionaceae</taxon>
        <taxon>Photobacterium</taxon>
    </lineage>
</organism>
<dbReference type="eggNOG" id="COG0639">
    <property type="taxonomic scope" value="Bacteria"/>
</dbReference>
<sequence length="113" mass="13149">MTHAGLPPQWTLEQARAYAREVEAVLQSDRYLWLLENMYGNGPDQWDPSLTGIERYRFIINAFTRMRFCYPDGRLDMDCKLAPEHSGEAGLIPWFQLERPQIDKKMIFGTGLP</sequence>
<dbReference type="GO" id="GO:0008803">
    <property type="term" value="F:bis(5'-nucleosyl)-tetraphosphatase (symmetrical) activity"/>
    <property type="evidence" value="ECO:0007669"/>
    <property type="project" value="UniProtKB-EC"/>
</dbReference>
<dbReference type="SUPFAM" id="SSF56300">
    <property type="entry name" value="Metallo-dependent phosphatases"/>
    <property type="match status" value="1"/>
</dbReference>
<dbReference type="EMBL" id="BBMN01000014">
    <property type="protein sequence ID" value="GAL06961.1"/>
    <property type="molecule type" value="Genomic_DNA"/>
</dbReference>
<dbReference type="PANTHER" id="PTHR40942">
    <property type="match status" value="1"/>
</dbReference>
<evidence type="ECO:0000313" key="2">
    <source>
        <dbReference type="Proteomes" id="UP000029227"/>
    </source>
</evidence>
<proteinExistence type="predicted"/>
<dbReference type="Gene3D" id="3.60.21.10">
    <property type="match status" value="1"/>
</dbReference>
<evidence type="ECO:0000313" key="1">
    <source>
        <dbReference type="EMBL" id="GAL06961.1"/>
    </source>
</evidence>
<dbReference type="AlphaFoldDB" id="A0A090QVQ3"/>
<comment type="caution">
    <text evidence="1">The sequence shown here is derived from an EMBL/GenBank/DDBJ whole genome shotgun (WGS) entry which is preliminary data.</text>
</comment>
<accession>A0A090QVQ3</accession>
<dbReference type="EC" id="3.6.1.41" evidence="1"/>